<sequence length="400" mass="43787">MVPLSRDPRRPARRHRCCPAPAAQGLSPHARLRQLPQRLRLHEHRPREGRAARDRPRRRRRQALEEVSVMGTMGDTWRRLGWPLRLIVGLLVVGLLVIGLRSLGGDAEYHARLRHAAGIEPGDDVRVAGLKVGKVTAVEATKDQVDVAFTLDQSPEELGLTGGSSVEVKLLSILGQRFLALAPGAGDPLADGDTIAVEQARDSYTIERFWLETTPQVEAIDLAKVQQAVDVLATDLAVAPTELRDALDGIAGVSAIAVEREQQIDDLLASTRAVTDLVIDQTDQLDKVMANGATVMAMVRERRDTLRALLVDAERFVTGMTSLVRTTAPPLQPALRDLRKVVKVLQDNKADLEETMRLAGPTMRVFTNATGDGPWLGVNAPWAIFPDDLVCTIVVTEDCR</sequence>
<dbReference type="AlphaFoldDB" id="A0A4S8NP33"/>
<feature type="region of interest" description="Disordered" evidence="1">
    <location>
        <begin position="1"/>
        <end position="59"/>
    </location>
</feature>
<dbReference type="Pfam" id="PF02470">
    <property type="entry name" value="MlaD"/>
    <property type="match status" value="1"/>
</dbReference>
<dbReference type="PANTHER" id="PTHR33371:SF18">
    <property type="entry name" value="MCE-FAMILY PROTEIN MCE3C"/>
    <property type="match status" value="1"/>
</dbReference>
<feature type="compositionally biased region" description="Basic and acidic residues" evidence="1">
    <location>
        <begin position="1"/>
        <end position="10"/>
    </location>
</feature>
<keyword evidence="2" id="KW-0472">Membrane</keyword>
<protein>
    <submittedName>
        <fullName evidence="5">MCE family protein</fullName>
    </submittedName>
</protein>
<keyword evidence="2" id="KW-1133">Transmembrane helix</keyword>
<evidence type="ECO:0000256" key="1">
    <source>
        <dbReference type="SAM" id="MobiDB-lite"/>
    </source>
</evidence>
<name>A0A4S8NP33_9ACTN</name>
<accession>A0A4S8NP33</accession>
<organism evidence="5 6">
    <name type="scientific">Nocardioides caeni</name>
    <dbReference type="NCBI Taxonomy" id="574700"/>
    <lineage>
        <taxon>Bacteria</taxon>
        <taxon>Bacillati</taxon>
        <taxon>Actinomycetota</taxon>
        <taxon>Actinomycetes</taxon>
        <taxon>Propionibacteriales</taxon>
        <taxon>Nocardioidaceae</taxon>
        <taxon>Nocardioides</taxon>
    </lineage>
</organism>
<dbReference type="EMBL" id="STGW01000001">
    <property type="protein sequence ID" value="THV18231.1"/>
    <property type="molecule type" value="Genomic_DNA"/>
</dbReference>
<keyword evidence="6" id="KW-1185">Reference proteome</keyword>
<evidence type="ECO:0000313" key="5">
    <source>
        <dbReference type="EMBL" id="THV18231.1"/>
    </source>
</evidence>
<feature type="compositionally biased region" description="Basic and acidic residues" evidence="1">
    <location>
        <begin position="45"/>
        <end position="54"/>
    </location>
</feature>
<evidence type="ECO:0000256" key="2">
    <source>
        <dbReference type="SAM" id="Phobius"/>
    </source>
</evidence>
<evidence type="ECO:0000259" key="3">
    <source>
        <dbReference type="Pfam" id="PF02470"/>
    </source>
</evidence>
<reference evidence="5 6" key="1">
    <citation type="journal article" date="2009" name="Int. J. Syst. Evol. Microbiol.">
        <title>Nocardioides caeni sp. nov., isolated from wastewater.</title>
        <authorList>
            <person name="Yoon J.H."/>
            <person name="Kang S.J."/>
            <person name="Park S."/>
            <person name="Kim W."/>
            <person name="Oh T.K."/>
        </authorList>
    </citation>
    <scope>NUCLEOTIDE SEQUENCE [LARGE SCALE GENOMIC DNA]</scope>
    <source>
        <strain evidence="5 6">DSM 23134</strain>
    </source>
</reference>
<comment type="caution">
    <text evidence="5">The sequence shown here is derived from an EMBL/GenBank/DDBJ whole genome shotgun (WGS) entry which is preliminary data.</text>
</comment>
<dbReference type="InterPro" id="IPR052336">
    <property type="entry name" value="MlaD_Phospholipid_Transporter"/>
</dbReference>
<dbReference type="InterPro" id="IPR024516">
    <property type="entry name" value="Mce_C"/>
</dbReference>
<feature type="domain" description="Mce/MlaD" evidence="3">
    <location>
        <begin position="108"/>
        <end position="184"/>
    </location>
</feature>
<keyword evidence="2" id="KW-0812">Transmembrane</keyword>
<evidence type="ECO:0000259" key="4">
    <source>
        <dbReference type="Pfam" id="PF11887"/>
    </source>
</evidence>
<dbReference type="Pfam" id="PF11887">
    <property type="entry name" value="Mce4_CUP1"/>
    <property type="match status" value="1"/>
</dbReference>
<dbReference type="NCBIfam" id="TIGR00996">
    <property type="entry name" value="Mtu_fam_mce"/>
    <property type="match status" value="1"/>
</dbReference>
<dbReference type="InterPro" id="IPR003399">
    <property type="entry name" value="Mce/MlaD"/>
</dbReference>
<feature type="transmembrane region" description="Helical" evidence="2">
    <location>
        <begin position="82"/>
        <end position="104"/>
    </location>
</feature>
<feature type="domain" description="Mammalian cell entry C-terminal" evidence="4">
    <location>
        <begin position="187"/>
        <end position="372"/>
    </location>
</feature>
<dbReference type="GO" id="GO:0005576">
    <property type="term" value="C:extracellular region"/>
    <property type="evidence" value="ECO:0007669"/>
    <property type="project" value="TreeGrafter"/>
</dbReference>
<dbReference type="Proteomes" id="UP000307087">
    <property type="component" value="Unassembled WGS sequence"/>
</dbReference>
<dbReference type="PANTHER" id="PTHR33371">
    <property type="entry name" value="INTERMEMBRANE PHOSPHOLIPID TRANSPORT SYSTEM BINDING PROTEIN MLAD-RELATED"/>
    <property type="match status" value="1"/>
</dbReference>
<evidence type="ECO:0000313" key="6">
    <source>
        <dbReference type="Proteomes" id="UP000307087"/>
    </source>
</evidence>
<dbReference type="InterPro" id="IPR005693">
    <property type="entry name" value="Mce"/>
</dbReference>
<gene>
    <name evidence="5" type="ORF">E9934_00865</name>
</gene>
<proteinExistence type="predicted"/>